<accession>A0A9E7MBR0</accession>
<sequence>MQKLKPTIIIKTRERIFEREFFEEDTHIESKPKVRFIQEIPRIRLA</sequence>
<dbReference type="Proteomes" id="UP001056425">
    <property type="component" value="Chromosome"/>
</dbReference>
<name>A0A9E7MBR0_9EURY</name>
<dbReference type="RefSeq" id="WP_251949887.1">
    <property type="nucleotide sequence ID" value="NZ_CP080572.1"/>
</dbReference>
<keyword evidence="2" id="KW-1185">Reference proteome</keyword>
<dbReference type="AlphaFoldDB" id="A0A9E7MBR0"/>
<evidence type="ECO:0000313" key="1">
    <source>
        <dbReference type="EMBL" id="USH00485.1"/>
    </source>
</evidence>
<organism evidence="1 2">
    <name type="scientific">Thermococcus argininiproducens</name>
    <dbReference type="NCBI Taxonomy" id="2866384"/>
    <lineage>
        <taxon>Archaea</taxon>
        <taxon>Methanobacteriati</taxon>
        <taxon>Methanobacteriota</taxon>
        <taxon>Thermococci</taxon>
        <taxon>Thermococcales</taxon>
        <taxon>Thermococcaceae</taxon>
        <taxon>Thermococcus</taxon>
    </lineage>
</organism>
<evidence type="ECO:0000313" key="2">
    <source>
        <dbReference type="Proteomes" id="UP001056425"/>
    </source>
</evidence>
<protein>
    <submittedName>
        <fullName evidence="1">Uncharacterized protein</fullName>
    </submittedName>
</protein>
<reference evidence="1 2" key="1">
    <citation type="submission" date="2021-08" db="EMBL/GenBank/DDBJ databases">
        <title>Thermococcus onnuriiensis IOH2.</title>
        <authorList>
            <person name="Park Y.-J."/>
        </authorList>
    </citation>
    <scope>NUCLEOTIDE SEQUENCE [LARGE SCALE GENOMIC DNA]</scope>
    <source>
        <strain evidence="1 2">IOH2</strain>
    </source>
</reference>
<dbReference type="EMBL" id="CP080572">
    <property type="protein sequence ID" value="USH00485.1"/>
    <property type="molecule type" value="Genomic_DNA"/>
</dbReference>
<proteinExistence type="predicted"/>
<dbReference type="KEGG" id="thei:K1720_03220"/>
<gene>
    <name evidence="1" type="ORF">K1720_03220</name>
</gene>
<dbReference type="GeneID" id="72777323"/>